<gene>
    <name evidence="1" type="primary">prnA</name>
    <name evidence="1" type="ORF">AUP74_01695</name>
</gene>
<dbReference type="AlphaFoldDB" id="A0A1C9W7J7"/>
<evidence type="ECO:0000313" key="1">
    <source>
        <dbReference type="EMBL" id="AOS97126.1"/>
    </source>
</evidence>
<dbReference type="STRING" id="1769779.AUP74_01695"/>
<dbReference type="Pfam" id="PF04820">
    <property type="entry name" value="Trp_halogenase"/>
    <property type="match status" value="1"/>
</dbReference>
<keyword evidence="1" id="KW-0560">Oxidoreductase</keyword>
<reference evidence="2" key="1">
    <citation type="submission" date="2016-01" db="EMBL/GenBank/DDBJ databases">
        <title>Complete genome sequence of Microbulbifer sp. CCB-MM1, a halophile isolated from Matang Mangrove Forest, Perak.</title>
        <authorList>
            <person name="Moh T.H."/>
            <person name="Dinesh B."/>
            <person name="Lau N.-S."/>
            <person name="Go F."/>
            <person name="Alexander Chong S.-C."/>
        </authorList>
    </citation>
    <scope>NUCLEOTIDE SEQUENCE [LARGE SCALE GENOMIC DNA]</scope>
    <source>
        <strain evidence="2">CCB-MM1</strain>
    </source>
</reference>
<dbReference type="EMBL" id="CP014143">
    <property type="protein sequence ID" value="AOS97126.1"/>
    <property type="molecule type" value="Genomic_DNA"/>
</dbReference>
<dbReference type="Gene3D" id="3.50.50.60">
    <property type="entry name" value="FAD/NAD(P)-binding domain"/>
    <property type="match status" value="1"/>
</dbReference>
<organism evidence="1 2">
    <name type="scientific">Microbulbifer aggregans</name>
    <dbReference type="NCBI Taxonomy" id="1769779"/>
    <lineage>
        <taxon>Bacteria</taxon>
        <taxon>Pseudomonadati</taxon>
        <taxon>Pseudomonadota</taxon>
        <taxon>Gammaproteobacteria</taxon>
        <taxon>Cellvibrionales</taxon>
        <taxon>Microbulbiferaceae</taxon>
        <taxon>Microbulbifer</taxon>
    </lineage>
</organism>
<proteinExistence type="predicted"/>
<dbReference type="InterPro" id="IPR036188">
    <property type="entry name" value="FAD/NAD-bd_sf"/>
</dbReference>
<keyword evidence="2" id="KW-1185">Reference proteome</keyword>
<dbReference type="GO" id="GO:0004497">
    <property type="term" value="F:monooxygenase activity"/>
    <property type="evidence" value="ECO:0007669"/>
    <property type="project" value="InterPro"/>
</dbReference>
<dbReference type="RefSeq" id="WP_158514553.1">
    <property type="nucleotide sequence ID" value="NZ_CP014143.1"/>
</dbReference>
<accession>A0A1C9W7J7</accession>
<name>A0A1C9W7J7_9GAMM</name>
<sequence>MMKRRHSCGDTLGPGSEKLDAKHIKMRLGYREKVFHKNCVAVGLAAAFLEPLEASAIFLVEAACNMLGELFQRNSEMLERLEKKYNASFIGRWNSVVDFIKLHYYLSGRTDSDFWIENTRPETAPESLREYLDFWQYYPPSRFDLSSSLEPFVRESYEFILYGMGYGNYQYDNPARLPHLEYARENFARIDRMRREVPTQLVTNRRLLDQLKDFRFQSI</sequence>
<dbReference type="EC" id="1.14.19.9" evidence="1"/>
<dbReference type="PATRIC" id="fig|1769779.3.peg.1695"/>
<dbReference type="InterPro" id="IPR006905">
    <property type="entry name" value="Flavin_halogenase"/>
</dbReference>
<protein>
    <submittedName>
        <fullName evidence="1">Flavin-dependent tryptophan halogenase PrnA</fullName>
        <ecNumber evidence="1">1.14.19.9</ecNumber>
    </submittedName>
</protein>
<dbReference type="Proteomes" id="UP000095672">
    <property type="component" value="Chromosome"/>
</dbReference>
<dbReference type="KEGG" id="micc:AUP74_01695"/>
<evidence type="ECO:0000313" key="2">
    <source>
        <dbReference type="Proteomes" id="UP000095672"/>
    </source>
</evidence>
<dbReference type="OrthoDB" id="6278312at2"/>